<protein>
    <submittedName>
        <fullName evidence="2">Uncharacterized protein</fullName>
    </submittedName>
</protein>
<evidence type="ECO:0000313" key="2">
    <source>
        <dbReference type="EMBL" id="CDI08867.1"/>
    </source>
</evidence>
<evidence type="ECO:0000256" key="1">
    <source>
        <dbReference type="SAM" id="MobiDB-lite"/>
    </source>
</evidence>
<dbReference type="EMBL" id="HG518322">
    <property type="protein sequence ID" value="CDI08867.1"/>
    <property type="molecule type" value="Genomic_DNA"/>
</dbReference>
<sequence>MGNPSRRGKAARSFIDEKRQDETTGAAKMPHKRAGHMSNEMKTPNGREIRPKPYRREMPRIP</sequence>
<feature type="compositionally biased region" description="Basic and acidic residues" evidence="1">
    <location>
        <begin position="45"/>
        <end position="62"/>
    </location>
</feature>
<dbReference type="Proteomes" id="UP000016944">
    <property type="component" value="Chromosome I"/>
</dbReference>
<feature type="region of interest" description="Disordered" evidence="1">
    <location>
        <begin position="1"/>
        <end position="62"/>
    </location>
</feature>
<gene>
    <name evidence="2" type="ORF">BN877_I1974</name>
</gene>
<proteinExistence type="predicted"/>
<feature type="compositionally biased region" description="Basic residues" evidence="1">
    <location>
        <begin position="1"/>
        <end position="10"/>
    </location>
</feature>
<organism evidence="2 3">
    <name type="scientific">Agrobacterium pusense</name>
    <dbReference type="NCBI Taxonomy" id="648995"/>
    <lineage>
        <taxon>Bacteria</taxon>
        <taxon>Pseudomonadati</taxon>
        <taxon>Pseudomonadota</taxon>
        <taxon>Alphaproteobacteria</taxon>
        <taxon>Hyphomicrobiales</taxon>
        <taxon>Rhizobiaceae</taxon>
        <taxon>Rhizobium/Agrobacterium group</taxon>
        <taxon>Agrobacterium</taxon>
    </lineage>
</organism>
<reference evidence="2 3" key="1">
    <citation type="journal article" date="2013" name="Genome Announc.">
        <title>Complete Genome Sequence of the Sesbania Symbiont and Rice Growth-Promoting Endophyte Rhizobium sp. Strain IRBG74.</title>
        <authorList>
            <person name="Crook M.B."/>
            <person name="Mitra S."/>
            <person name="Ane J.M."/>
            <person name="Sadowsky M.J."/>
            <person name="Gyaneshwar P."/>
        </authorList>
    </citation>
    <scope>NUCLEOTIDE SEQUENCE [LARGE SCALE GENOMIC DNA]</scope>
    <source>
        <strain evidence="2 3">IRBG74</strain>
    </source>
</reference>
<accession>U4PYF1</accession>
<dbReference type="KEGG" id="rir:BN877_I1974"/>
<name>U4PYF1_9HYPH</name>
<dbReference type="HOGENOM" id="CLU_2901171_0_0_5"/>
<dbReference type="AlphaFoldDB" id="U4PYF1"/>
<evidence type="ECO:0000313" key="3">
    <source>
        <dbReference type="Proteomes" id="UP000016944"/>
    </source>
</evidence>